<gene>
    <name evidence="2" type="ORF">EG327_005698</name>
</gene>
<keyword evidence="3" id="KW-1185">Reference proteome</keyword>
<protein>
    <submittedName>
        <fullName evidence="2">Uncharacterized protein</fullName>
    </submittedName>
</protein>
<organism evidence="2 3">
    <name type="scientific">Venturia inaequalis</name>
    <name type="common">Apple scab fungus</name>
    <dbReference type="NCBI Taxonomy" id="5025"/>
    <lineage>
        <taxon>Eukaryota</taxon>
        <taxon>Fungi</taxon>
        <taxon>Dikarya</taxon>
        <taxon>Ascomycota</taxon>
        <taxon>Pezizomycotina</taxon>
        <taxon>Dothideomycetes</taxon>
        <taxon>Pleosporomycetidae</taxon>
        <taxon>Venturiales</taxon>
        <taxon>Venturiaceae</taxon>
        <taxon>Venturia</taxon>
    </lineage>
</organism>
<dbReference type="AlphaFoldDB" id="A0A8H3VN06"/>
<evidence type="ECO:0000313" key="2">
    <source>
        <dbReference type="EMBL" id="KAE9993287.1"/>
    </source>
</evidence>
<name>A0A8H3VN06_VENIN</name>
<feature type="region of interest" description="Disordered" evidence="1">
    <location>
        <begin position="212"/>
        <end position="237"/>
    </location>
</feature>
<evidence type="ECO:0000256" key="1">
    <source>
        <dbReference type="SAM" id="MobiDB-lite"/>
    </source>
</evidence>
<dbReference type="EMBL" id="WNWR01000033">
    <property type="protein sequence ID" value="KAE9993287.1"/>
    <property type="molecule type" value="Genomic_DNA"/>
</dbReference>
<dbReference type="Proteomes" id="UP000490939">
    <property type="component" value="Unassembled WGS sequence"/>
</dbReference>
<reference evidence="2 3" key="1">
    <citation type="submission" date="2019-07" db="EMBL/GenBank/DDBJ databases">
        <title>Venturia inaequalis Genome Resource.</title>
        <authorList>
            <person name="Lichtner F.J."/>
        </authorList>
    </citation>
    <scope>NUCLEOTIDE SEQUENCE [LARGE SCALE GENOMIC DNA]</scope>
    <source>
        <strain evidence="2 3">DMI_063113</strain>
    </source>
</reference>
<comment type="caution">
    <text evidence="2">The sequence shown here is derived from an EMBL/GenBank/DDBJ whole genome shotgun (WGS) entry which is preliminary data.</text>
</comment>
<accession>A0A8H3VN06</accession>
<evidence type="ECO:0000313" key="3">
    <source>
        <dbReference type="Proteomes" id="UP000490939"/>
    </source>
</evidence>
<proteinExistence type="predicted"/>
<sequence length="297" mass="31354">MNSRKPTSLFKVYGHNGVTTYIPALRWNSRVARRIFTLQAPFFRSKEPTIAIIRCLQQSYDAMSPQSTAFSLIAIVSFFSSSIALPLDIPQILPRSYSIVNVDGSSSPTTPSTPPAVTQTQTIVNTVTAPGATPIATAPGTTTITTVNVDSATEIVYVTVAPTSTPMPQPTPSAPLSIPYGVYPSLNSTTSMPNCTCSSPLHPAVIPLGVTTSKPTPEVVGDGTPGRPEHTASPTGAYPTAYATGAYSTAYPTGSYSKPFAARPSGMTAPLPVLPRAAPYWFNATEISNARRRDVVS</sequence>